<gene>
    <name evidence="1" type="ORF">HUK84_10625</name>
</gene>
<accession>A0A7Y7IWD8</accession>
<keyword evidence="1" id="KW-0808">Transferase</keyword>
<dbReference type="AlphaFoldDB" id="A0A7Y7IWD8"/>
<proteinExistence type="predicted"/>
<feature type="non-terminal residue" evidence="1">
    <location>
        <position position="1"/>
    </location>
</feature>
<reference evidence="1 2" key="1">
    <citation type="submission" date="2020-06" db="EMBL/GenBank/DDBJ databases">
        <title>Description of novel acetic acid bacteria.</title>
        <authorList>
            <person name="Sombolestani A."/>
        </authorList>
    </citation>
    <scope>NUCLEOTIDE SEQUENCE [LARGE SCALE GENOMIC DNA]</scope>
    <source>
        <strain evidence="1 2">LMG 31431</strain>
    </source>
</reference>
<name>A0A7Y7IWD8_9PROT</name>
<dbReference type="Proteomes" id="UP000534870">
    <property type="component" value="Unassembled WGS sequence"/>
</dbReference>
<evidence type="ECO:0000313" key="2">
    <source>
        <dbReference type="Proteomes" id="UP000534870"/>
    </source>
</evidence>
<sequence length="35" mass="3780">DAIAAELPPLAALDPQARIAQRREKFMAMGRDGLS</sequence>
<dbReference type="GO" id="GO:0016740">
    <property type="term" value="F:transferase activity"/>
    <property type="evidence" value="ECO:0007669"/>
    <property type="project" value="UniProtKB-KW"/>
</dbReference>
<evidence type="ECO:0000313" key="1">
    <source>
        <dbReference type="EMBL" id="NVN11569.1"/>
    </source>
</evidence>
<dbReference type="EMBL" id="JABXXP010000203">
    <property type="protein sequence ID" value="NVN11569.1"/>
    <property type="molecule type" value="Genomic_DNA"/>
</dbReference>
<organism evidence="1 2">
    <name type="scientific">Nguyenibacter vanlangensis</name>
    <dbReference type="NCBI Taxonomy" id="1216886"/>
    <lineage>
        <taxon>Bacteria</taxon>
        <taxon>Pseudomonadati</taxon>
        <taxon>Pseudomonadota</taxon>
        <taxon>Alphaproteobacteria</taxon>
        <taxon>Acetobacterales</taxon>
        <taxon>Acetobacteraceae</taxon>
        <taxon>Nguyenibacter</taxon>
    </lineage>
</organism>
<comment type="caution">
    <text evidence="1">The sequence shown here is derived from an EMBL/GenBank/DDBJ whole genome shotgun (WGS) entry which is preliminary data.</text>
</comment>
<protein>
    <submittedName>
        <fullName evidence="1">Acetyl-CoA carboxylase carboxyl transferase subunit alpha</fullName>
    </submittedName>
</protein>